<reference evidence="1 2" key="1">
    <citation type="submission" date="2017-11" db="EMBL/GenBank/DDBJ databases">
        <title>Genome-resolved metagenomics identifies genetic mobility, metabolic interactions, and unexpected diversity in perchlorate-reducing communities.</title>
        <authorList>
            <person name="Barnum T.P."/>
            <person name="Figueroa I.A."/>
            <person name="Carlstrom C.I."/>
            <person name="Lucas L.N."/>
            <person name="Engelbrektson A.L."/>
            <person name="Coates J.D."/>
        </authorList>
    </citation>
    <scope>NUCLEOTIDE SEQUENCE [LARGE SCALE GENOMIC DNA]</scope>
    <source>
        <strain evidence="1">BM706</strain>
    </source>
</reference>
<name>A0A2N5ZH14_MUIH1</name>
<accession>A0A2N5ZH14</accession>
<organism evidence="1 2">
    <name type="scientific">Muiribacterium halophilum</name>
    <dbReference type="NCBI Taxonomy" id="2053465"/>
    <lineage>
        <taxon>Bacteria</taxon>
        <taxon>Candidatus Muiribacteriota</taxon>
        <taxon>Candidatus Muiribacteriia</taxon>
        <taxon>Candidatus Muiribacteriales</taxon>
        <taxon>Candidatus Muiribacteriaceae</taxon>
        <taxon>Candidatus Muiribacterium</taxon>
    </lineage>
</organism>
<protein>
    <submittedName>
        <fullName evidence="1">Uncharacterized protein</fullName>
    </submittedName>
</protein>
<evidence type="ECO:0000313" key="2">
    <source>
        <dbReference type="Proteomes" id="UP000234857"/>
    </source>
</evidence>
<dbReference type="InterPro" id="IPR015943">
    <property type="entry name" value="WD40/YVTN_repeat-like_dom_sf"/>
</dbReference>
<sequence>MKRIFCLLIITAMCILVVAEKYDDFSVFGRGELTSSFVRCLYSDGYRLFIGTDRGLNIKDGTKFLQKYADYPVFEPNSVKMVKGNSFLVNNMVNDIERIGEKYYVATDGGISVYKYESDIGTNFYKNNLLILDTNYINALAKLGDRLFVGTADKGLFTWDTSGDTWRHVNKDTEKGSMGKFDALSVNCIKVNEEDGLVIVGSKYKGLYIYKDGTWRNINKKLGMSMLPSDEILSLEFQGDKLWIGTNKGLVLLVSGRRFKLYKEKNGIKYPVILSLKNINGKIYFGTGRGLYYIDEDENPQMVPDTEEYRILDIELHDDMIWLATQNNGLISL</sequence>
<dbReference type="EMBL" id="PKTG01000078">
    <property type="protein sequence ID" value="PLX17913.1"/>
    <property type="molecule type" value="Genomic_DNA"/>
</dbReference>
<proteinExistence type="predicted"/>
<dbReference type="InterPro" id="IPR036322">
    <property type="entry name" value="WD40_repeat_dom_sf"/>
</dbReference>
<dbReference type="SUPFAM" id="SSF50978">
    <property type="entry name" value="WD40 repeat-like"/>
    <property type="match status" value="1"/>
</dbReference>
<dbReference type="Proteomes" id="UP000234857">
    <property type="component" value="Unassembled WGS sequence"/>
</dbReference>
<dbReference type="Gene3D" id="2.130.10.10">
    <property type="entry name" value="YVTN repeat-like/Quinoprotein amine dehydrogenase"/>
    <property type="match status" value="1"/>
</dbReference>
<dbReference type="AlphaFoldDB" id="A0A2N5ZH14"/>
<gene>
    <name evidence="1" type="ORF">C0601_06055</name>
</gene>
<evidence type="ECO:0000313" key="1">
    <source>
        <dbReference type="EMBL" id="PLX17913.1"/>
    </source>
</evidence>
<comment type="caution">
    <text evidence="1">The sequence shown here is derived from an EMBL/GenBank/DDBJ whole genome shotgun (WGS) entry which is preliminary data.</text>
</comment>